<dbReference type="InterPro" id="IPR016040">
    <property type="entry name" value="NAD(P)-bd_dom"/>
</dbReference>
<dbReference type="RefSeq" id="XP_003078570.1">
    <property type="nucleotide sequence ID" value="XM_003078522.1"/>
</dbReference>
<name>Q01BJ6_OSTTA</name>
<proteinExistence type="predicted"/>
<reference evidence="3 4" key="2">
    <citation type="journal article" date="2014" name="BMC Genomics">
        <title>An improved genome of the model marine alga Ostreococcus tauri unfolds by assessing Illumina de novo assemblies.</title>
        <authorList>
            <person name="Blanc-Mathieu R."/>
            <person name="Verhelst B."/>
            <person name="Derelle E."/>
            <person name="Rombauts S."/>
            <person name="Bouget F.Y."/>
            <person name="Carre I."/>
            <person name="Chateau A."/>
            <person name="Eyre-Walker A."/>
            <person name="Grimsley N."/>
            <person name="Moreau H."/>
            <person name="Piegu B."/>
            <person name="Rivals E."/>
            <person name="Schackwitz W."/>
            <person name="Van de Peer Y."/>
            <person name="Piganeau G."/>
        </authorList>
    </citation>
    <scope>NUCLEOTIDE SEQUENCE [LARGE SCALE GENOMIC DNA]</scope>
    <source>
        <strain evidence="4">OTTH 0595 / CCAP 157/2 / RCC745</strain>
    </source>
</reference>
<sequence length="271" mass="28568">MSARALSPTPRPTRSSTPSRDARSCAKPRVIRNVRSVIARAAGDLEPDNISVLVCGGNGVAMDVFRQLTEKGTWATVLQRHETNRKEIESVGGFLVKGDALDPKAVDKAMNQSDEYDAVVSTIGGTPADPRADSEANIALIDAAAKKGVGKFVLVTSIGAGDSAGAPPPNVYEALKPVLIEKAKAEEHLKKVSAATGMAYVIVRPGGLKSEPLTSTAVLTEDTNICGAIHREDVADLVIKCVLKAKANGKVLSAVDKAQLFDQPEFVPFEV</sequence>
<gene>
    <name evidence="3" type="ORF">OT_ostta04g00440</name>
</gene>
<dbReference type="EMBL" id="CAID01000004">
    <property type="protein sequence ID" value="CAL51450.1"/>
    <property type="molecule type" value="Genomic_DNA"/>
</dbReference>
<dbReference type="InterPro" id="IPR036291">
    <property type="entry name" value="NAD(P)-bd_dom_sf"/>
</dbReference>
<evidence type="ECO:0000256" key="1">
    <source>
        <dbReference type="SAM" id="MobiDB-lite"/>
    </source>
</evidence>
<comment type="caution">
    <text evidence="3">The sequence shown here is derived from an EMBL/GenBank/DDBJ whole genome shotgun (WGS) entry which is preliminary data.</text>
</comment>
<protein>
    <submittedName>
        <fullName evidence="3">NAD(P)-binding domain</fullName>
    </submittedName>
</protein>
<keyword evidence="4" id="KW-1185">Reference proteome</keyword>
<evidence type="ECO:0000313" key="3">
    <source>
        <dbReference type="EMBL" id="CAL51450.1"/>
    </source>
</evidence>
<reference evidence="4" key="1">
    <citation type="journal article" date="2006" name="Proc. Natl. Acad. Sci. U.S.A.">
        <title>Genome analysis of the smallest free-living eukaryote Ostreococcus tauri unveils many unique features.</title>
        <authorList>
            <person name="Derelle E."/>
            <person name="Ferraz C."/>
            <person name="Rombauts S."/>
            <person name="Rouze P."/>
            <person name="Worden A.Z."/>
            <person name="Robbens S."/>
            <person name="Partensky F."/>
            <person name="Degroeve S."/>
            <person name="Echeynie S."/>
            <person name="Cooke R."/>
            <person name="Saeys Y."/>
            <person name="Wuyts J."/>
            <person name="Jabbari K."/>
            <person name="Bowler C."/>
            <person name="Panaud O."/>
            <person name="Piegu B."/>
            <person name="Ball S.G."/>
            <person name="Ral J.-P."/>
            <person name="Bouget F.-Y."/>
            <person name="Piganeau G."/>
            <person name="De Baets B."/>
            <person name="Picard A."/>
            <person name="Delseny M."/>
            <person name="Demaille J."/>
            <person name="Van de Peer Y."/>
            <person name="Moreau H."/>
        </authorList>
    </citation>
    <scope>NUCLEOTIDE SEQUENCE [LARGE SCALE GENOMIC DNA]</scope>
    <source>
        <strain evidence="4">OTTH 0595 / CCAP 157/2 / RCC745</strain>
    </source>
</reference>
<dbReference type="SUPFAM" id="SSF51735">
    <property type="entry name" value="NAD(P)-binding Rossmann-fold domains"/>
    <property type="match status" value="1"/>
</dbReference>
<dbReference type="OMA" id="GDSWQYL"/>
<feature type="region of interest" description="Disordered" evidence="1">
    <location>
        <begin position="1"/>
        <end position="25"/>
    </location>
</feature>
<dbReference type="Pfam" id="PF13460">
    <property type="entry name" value="NAD_binding_10"/>
    <property type="match status" value="1"/>
</dbReference>
<dbReference type="Gene3D" id="3.40.50.720">
    <property type="entry name" value="NAD(P)-binding Rossmann-like Domain"/>
    <property type="match status" value="1"/>
</dbReference>
<dbReference type="GeneID" id="9834178"/>
<evidence type="ECO:0000259" key="2">
    <source>
        <dbReference type="Pfam" id="PF13460"/>
    </source>
</evidence>
<dbReference type="InParanoid" id="Q01BJ6"/>
<dbReference type="PANTHER" id="PTHR15020:SF45">
    <property type="entry name" value="NAD(P)-BINDING DOMAIN-CONTAINING PROTEIN"/>
    <property type="match status" value="1"/>
</dbReference>
<organism evidence="3 4">
    <name type="scientific">Ostreococcus tauri</name>
    <name type="common">Marine green alga</name>
    <dbReference type="NCBI Taxonomy" id="70448"/>
    <lineage>
        <taxon>Eukaryota</taxon>
        <taxon>Viridiplantae</taxon>
        <taxon>Chlorophyta</taxon>
        <taxon>Mamiellophyceae</taxon>
        <taxon>Mamiellales</taxon>
        <taxon>Bathycoccaceae</taxon>
        <taxon>Ostreococcus</taxon>
    </lineage>
</organism>
<evidence type="ECO:0000313" key="4">
    <source>
        <dbReference type="Proteomes" id="UP000009170"/>
    </source>
</evidence>
<dbReference type="PANTHER" id="PTHR15020">
    <property type="entry name" value="FLAVIN REDUCTASE-RELATED"/>
    <property type="match status" value="1"/>
</dbReference>
<accession>Q01BJ6</accession>
<dbReference type="Proteomes" id="UP000009170">
    <property type="component" value="Unassembled WGS sequence"/>
</dbReference>
<dbReference type="AlphaFoldDB" id="Q01BJ6"/>
<dbReference type="KEGG" id="ota:OT_ostta04g00440"/>
<feature type="domain" description="NAD(P)-binding" evidence="2">
    <location>
        <begin position="60"/>
        <end position="242"/>
    </location>
</feature>
<dbReference type="OrthoDB" id="419598at2759"/>
<dbReference type="STRING" id="70448.Q01BJ6"/>